<evidence type="ECO:0000313" key="2">
    <source>
        <dbReference type="EMBL" id="KAF6416513.1"/>
    </source>
</evidence>
<gene>
    <name evidence="2" type="ORF">HJG59_012666</name>
</gene>
<comment type="caution">
    <text evidence="2">The sequence shown here is derived from an EMBL/GenBank/DDBJ whole genome shotgun (WGS) entry which is preliminary data.</text>
</comment>
<keyword evidence="3" id="KW-1185">Reference proteome</keyword>
<dbReference type="InterPro" id="IPR032707">
    <property type="entry name" value="MYCBPAP"/>
</dbReference>
<feature type="compositionally biased region" description="Basic and acidic residues" evidence="1">
    <location>
        <begin position="49"/>
        <end position="109"/>
    </location>
</feature>
<name>A0A7J8D046_MOLMO</name>
<organism evidence="2 3">
    <name type="scientific">Molossus molossus</name>
    <name type="common">Pallas' mastiff bat</name>
    <name type="synonym">Vespertilio molossus</name>
    <dbReference type="NCBI Taxonomy" id="27622"/>
    <lineage>
        <taxon>Eukaryota</taxon>
        <taxon>Metazoa</taxon>
        <taxon>Chordata</taxon>
        <taxon>Craniata</taxon>
        <taxon>Vertebrata</taxon>
        <taxon>Euteleostomi</taxon>
        <taxon>Mammalia</taxon>
        <taxon>Eutheria</taxon>
        <taxon>Laurasiatheria</taxon>
        <taxon>Chiroptera</taxon>
        <taxon>Yangochiroptera</taxon>
        <taxon>Molossidae</taxon>
        <taxon>Molossus</taxon>
    </lineage>
</organism>
<protein>
    <submittedName>
        <fullName evidence="2">MYCBP associated protein</fullName>
    </submittedName>
</protein>
<sequence>MCLQLWRDVIDSMVSHSLWLRSLLGLPEKETIYLNMPEEQETKLTSGRVGKEDRRAAAQEKKQLGIKDKEDKKGAKMLGKEQDRLNSRKHKTKDDKKPMKSSSRDRLSLEDPTPDSTTPSQEPIDPLVKEKYTQRLQTKVYELLDTLVTDLMVLADELSPIKNV</sequence>
<evidence type="ECO:0000313" key="3">
    <source>
        <dbReference type="Proteomes" id="UP000550707"/>
    </source>
</evidence>
<feature type="region of interest" description="Disordered" evidence="1">
    <location>
        <begin position="37"/>
        <end position="130"/>
    </location>
</feature>
<reference evidence="2 3" key="1">
    <citation type="journal article" date="2020" name="Nature">
        <title>Six reference-quality genomes reveal evolution of bat adaptations.</title>
        <authorList>
            <person name="Jebb D."/>
            <person name="Huang Z."/>
            <person name="Pippel M."/>
            <person name="Hughes G.M."/>
            <person name="Lavrichenko K."/>
            <person name="Devanna P."/>
            <person name="Winkler S."/>
            <person name="Jermiin L.S."/>
            <person name="Skirmuntt E.C."/>
            <person name="Katzourakis A."/>
            <person name="Burkitt-Gray L."/>
            <person name="Ray D.A."/>
            <person name="Sullivan K.A.M."/>
            <person name="Roscito J.G."/>
            <person name="Kirilenko B.M."/>
            <person name="Davalos L.M."/>
            <person name="Corthals A.P."/>
            <person name="Power M.L."/>
            <person name="Jones G."/>
            <person name="Ransome R.D."/>
            <person name="Dechmann D.K.N."/>
            <person name="Locatelli A.G."/>
            <person name="Puechmaille S.J."/>
            <person name="Fedrigo O."/>
            <person name="Jarvis E.D."/>
            <person name="Hiller M."/>
            <person name="Vernes S.C."/>
            <person name="Myers E.W."/>
            <person name="Teeling E.C."/>
        </authorList>
    </citation>
    <scope>NUCLEOTIDE SEQUENCE [LARGE SCALE GENOMIC DNA]</scope>
    <source>
        <strain evidence="2">MMolMol1</strain>
        <tissue evidence="2">Muscle</tissue>
    </source>
</reference>
<evidence type="ECO:0000256" key="1">
    <source>
        <dbReference type="SAM" id="MobiDB-lite"/>
    </source>
</evidence>
<dbReference type="PANTHER" id="PTHR48421:SF1">
    <property type="entry name" value="MYCBP-ASSOCIATED PROTEIN"/>
    <property type="match status" value="1"/>
</dbReference>
<accession>A0A7J8D046</accession>
<dbReference type="Proteomes" id="UP000550707">
    <property type="component" value="Unassembled WGS sequence"/>
</dbReference>
<proteinExistence type="predicted"/>
<dbReference type="EMBL" id="JACASF010000019">
    <property type="protein sequence ID" value="KAF6416513.1"/>
    <property type="molecule type" value="Genomic_DNA"/>
</dbReference>
<dbReference type="PANTHER" id="PTHR48421">
    <property type="entry name" value="MYCBP-ASSOCIATED PROTEIN"/>
    <property type="match status" value="1"/>
</dbReference>
<dbReference type="AlphaFoldDB" id="A0A7J8D046"/>